<evidence type="ECO:0000313" key="3">
    <source>
        <dbReference type="Proteomes" id="UP000828390"/>
    </source>
</evidence>
<organism evidence="2 3">
    <name type="scientific">Dreissena polymorpha</name>
    <name type="common">Zebra mussel</name>
    <name type="synonym">Mytilus polymorpha</name>
    <dbReference type="NCBI Taxonomy" id="45954"/>
    <lineage>
        <taxon>Eukaryota</taxon>
        <taxon>Metazoa</taxon>
        <taxon>Spiralia</taxon>
        <taxon>Lophotrochozoa</taxon>
        <taxon>Mollusca</taxon>
        <taxon>Bivalvia</taxon>
        <taxon>Autobranchia</taxon>
        <taxon>Heteroconchia</taxon>
        <taxon>Euheterodonta</taxon>
        <taxon>Imparidentia</taxon>
        <taxon>Neoheterodontei</taxon>
        <taxon>Myida</taxon>
        <taxon>Dreissenoidea</taxon>
        <taxon>Dreissenidae</taxon>
        <taxon>Dreissena</taxon>
    </lineage>
</organism>
<keyword evidence="3" id="KW-1185">Reference proteome</keyword>
<dbReference type="Proteomes" id="UP000828390">
    <property type="component" value="Unassembled WGS sequence"/>
</dbReference>
<reference evidence="2" key="2">
    <citation type="submission" date="2020-11" db="EMBL/GenBank/DDBJ databases">
        <authorList>
            <person name="McCartney M.A."/>
            <person name="Auch B."/>
            <person name="Kono T."/>
            <person name="Mallez S."/>
            <person name="Becker A."/>
            <person name="Gohl D.M."/>
            <person name="Silverstein K.A.T."/>
            <person name="Koren S."/>
            <person name="Bechman K.B."/>
            <person name="Herman A."/>
            <person name="Abrahante J.E."/>
            <person name="Garbe J."/>
        </authorList>
    </citation>
    <scope>NUCLEOTIDE SEQUENCE</scope>
    <source>
        <strain evidence="2">Duluth1</strain>
        <tissue evidence="2">Whole animal</tissue>
    </source>
</reference>
<feature type="region of interest" description="Disordered" evidence="1">
    <location>
        <begin position="71"/>
        <end position="98"/>
    </location>
</feature>
<comment type="caution">
    <text evidence="2">The sequence shown here is derived from an EMBL/GenBank/DDBJ whole genome shotgun (WGS) entry which is preliminary data.</text>
</comment>
<dbReference type="EMBL" id="JAIWYP010000003">
    <property type="protein sequence ID" value="KAH3855823.1"/>
    <property type="molecule type" value="Genomic_DNA"/>
</dbReference>
<protein>
    <submittedName>
        <fullName evidence="2">Uncharacterized protein</fullName>
    </submittedName>
</protein>
<proteinExistence type="predicted"/>
<evidence type="ECO:0000313" key="2">
    <source>
        <dbReference type="EMBL" id="KAH3855823.1"/>
    </source>
</evidence>
<reference evidence="2" key="1">
    <citation type="journal article" date="2019" name="bioRxiv">
        <title>The Genome of the Zebra Mussel, Dreissena polymorpha: A Resource for Invasive Species Research.</title>
        <authorList>
            <person name="McCartney M.A."/>
            <person name="Auch B."/>
            <person name="Kono T."/>
            <person name="Mallez S."/>
            <person name="Zhang Y."/>
            <person name="Obille A."/>
            <person name="Becker A."/>
            <person name="Abrahante J.E."/>
            <person name="Garbe J."/>
            <person name="Badalamenti J.P."/>
            <person name="Herman A."/>
            <person name="Mangelson H."/>
            <person name="Liachko I."/>
            <person name="Sullivan S."/>
            <person name="Sone E.D."/>
            <person name="Koren S."/>
            <person name="Silverstein K.A.T."/>
            <person name="Beckman K.B."/>
            <person name="Gohl D.M."/>
        </authorList>
    </citation>
    <scope>NUCLEOTIDE SEQUENCE</scope>
    <source>
        <strain evidence="2">Duluth1</strain>
        <tissue evidence="2">Whole animal</tissue>
    </source>
</reference>
<gene>
    <name evidence="2" type="ORF">DPMN_098393</name>
</gene>
<name>A0A9D4R6A0_DREPO</name>
<accession>A0A9D4R6A0</accession>
<evidence type="ECO:0000256" key="1">
    <source>
        <dbReference type="SAM" id="MobiDB-lite"/>
    </source>
</evidence>
<sequence>MQPRIPYRPAIRHAPNGKVHNEIYFTLAAQQFCANKGNTRIDNDQEWTQPLIKGNLKLYENCHTITLVSHPSKVMHHPQPTEKQAGFKPIAGSERFQH</sequence>
<dbReference type="AlphaFoldDB" id="A0A9D4R6A0"/>